<feature type="transmembrane region" description="Helical" evidence="8">
    <location>
        <begin position="369"/>
        <end position="393"/>
    </location>
</feature>
<keyword evidence="3 7" id="KW-0813">Transport</keyword>
<dbReference type="EMBL" id="VFNX01000005">
    <property type="protein sequence ID" value="TQK79554.1"/>
    <property type="molecule type" value="Genomic_DNA"/>
</dbReference>
<proteinExistence type="inferred from homology"/>
<dbReference type="AlphaFoldDB" id="A0A542SY67"/>
<comment type="similarity">
    <text evidence="2 7">Belongs to the purine-cytosine permease (2.A.39) family.</text>
</comment>
<feature type="transmembrane region" description="Helical" evidence="8">
    <location>
        <begin position="122"/>
        <end position="145"/>
    </location>
</feature>
<feature type="transmembrane region" description="Helical" evidence="8">
    <location>
        <begin position="43"/>
        <end position="63"/>
    </location>
</feature>
<name>A0A542SY67_9ACTN</name>
<dbReference type="PANTHER" id="PTHR31806">
    <property type="entry name" value="PURINE-CYTOSINE PERMEASE FCY2-RELATED"/>
    <property type="match status" value="1"/>
</dbReference>
<dbReference type="Proteomes" id="UP000318103">
    <property type="component" value="Unassembled WGS sequence"/>
</dbReference>
<organism evidence="9 10">
    <name type="scientific">Streptomyces puniciscabiei</name>
    <dbReference type="NCBI Taxonomy" id="164348"/>
    <lineage>
        <taxon>Bacteria</taxon>
        <taxon>Bacillati</taxon>
        <taxon>Actinomycetota</taxon>
        <taxon>Actinomycetes</taxon>
        <taxon>Kitasatosporales</taxon>
        <taxon>Streptomycetaceae</taxon>
        <taxon>Streptomyces</taxon>
    </lineage>
</organism>
<dbReference type="GO" id="GO:0005886">
    <property type="term" value="C:plasma membrane"/>
    <property type="evidence" value="ECO:0007669"/>
    <property type="project" value="TreeGrafter"/>
</dbReference>
<evidence type="ECO:0000313" key="10">
    <source>
        <dbReference type="Proteomes" id="UP000318103"/>
    </source>
</evidence>
<comment type="subcellular location">
    <subcellularLocation>
        <location evidence="1">Membrane</location>
        <topology evidence="1">Multi-pass membrane protein</topology>
    </subcellularLocation>
</comment>
<evidence type="ECO:0000256" key="8">
    <source>
        <dbReference type="SAM" id="Phobius"/>
    </source>
</evidence>
<feature type="transmembrane region" description="Helical" evidence="8">
    <location>
        <begin position="157"/>
        <end position="178"/>
    </location>
</feature>
<reference evidence="9 10" key="1">
    <citation type="submission" date="2019-06" db="EMBL/GenBank/DDBJ databases">
        <title>Sequencing the genomes of 1000 actinobacteria strains.</title>
        <authorList>
            <person name="Klenk H.-P."/>
        </authorList>
    </citation>
    <scope>NUCLEOTIDE SEQUENCE [LARGE SCALE GENOMIC DNA]</scope>
    <source>
        <strain evidence="9 10">DSM 41929</strain>
    </source>
</reference>
<gene>
    <name evidence="9" type="ORF">FB563_7890</name>
</gene>
<evidence type="ECO:0000256" key="4">
    <source>
        <dbReference type="ARBA" id="ARBA00022692"/>
    </source>
</evidence>
<dbReference type="Gene3D" id="1.10.4160.10">
    <property type="entry name" value="Hydantoin permease"/>
    <property type="match status" value="1"/>
</dbReference>
<evidence type="ECO:0000256" key="5">
    <source>
        <dbReference type="ARBA" id="ARBA00022989"/>
    </source>
</evidence>
<feature type="transmembrane region" description="Helical" evidence="8">
    <location>
        <begin position="220"/>
        <end position="243"/>
    </location>
</feature>
<keyword evidence="5 8" id="KW-1133">Transmembrane helix</keyword>
<protein>
    <submittedName>
        <fullName evidence="9">Purine-cytosine permease-like protein</fullName>
    </submittedName>
</protein>
<keyword evidence="6 7" id="KW-0472">Membrane</keyword>
<keyword evidence="10" id="KW-1185">Reference proteome</keyword>
<feature type="transmembrane region" description="Helical" evidence="8">
    <location>
        <begin position="413"/>
        <end position="432"/>
    </location>
</feature>
<evidence type="ECO:0000256" key="7">
    <source>
        <dbReference type="PIRNR" id="PIRNR002744"/>
    </source>
</evidence>
<feature type="transmembrane region" description="Helical" evidence="8">
    <location>
        <begin position="69"/>
        <end position="93"/>
    </location>
</feature>
<dbReference type="InterPro" id="IPR026030">
    <property type="entry name" value="Pur-cyt_permease_Fcy2/21/22"/>
</dbReference>
<comment type="caution">
    <text evidence="9">The sequence shown here is derived from an EMBL/GenBank/DDBJ whole genome shotgun (WGS) entry which is preliminary data.</text>
</comment>
<dbReference type="InterPro" id="IPR001248">
    <property type="entry name" value="Pur-cyt_permease"/>
</dbReference>
<evidence type="ECO:0000313" key="9">
    <source>
        <dbReference type="EMBL" id="TQK79554.1"/>
    </source>
</evidence>
<feature type="transmembrane region" description="Helical" evidence="8">
    <location>
        <begin position="342"/>
        <end position="363"/>
    </location>
</feature>
<evidence type="ECO:0000256" key="6">
    <source>
        <dbReference type="ARBA" id="ARBA00023136"/>
    </source>
</evidence>
<dbReference type="PIRSF" id="PIRSF002744">
    <property type="entry name" value="Pur-cyt_permease"/>
    <property type="match status" value="1"/>
</dbReference>
<dbReference type="STRING" id="164348.BFF78_38250"/>
<feature type="transmembrane region" description="Helical" evidence="8">
    <location>
        <begin position="458"/>
        <end position="479"/>
    </location>
</feature>
<feature type="transmembrane region" description="Helical" evidence="8">
    <location>
        <begin position="299"/>
        <end position="322"/>
    </location>
</feature>
<sequence length="504" mass="52091">MTQPQEPLDSTGGRSAGRPLQVETHGLDVIGDAERKGTPRSLFWPWFGANVSVLGLSYGAFAFGFGISFWQALAAGVLGIAGSFLLCGVVAVAGKRGSAPTMVLSRAAYGVRGNRLPSVISWMLTVGWETVLTALATMATATVLGRLGWGGGTGTEIAALAVVAALTVVGGVMGFDLIMRLQTVITVVTGFLTVVYVALVAGHIHWSTVSAVPSGSAQEFIGALVFMMTGFGLGWVNAAADYSRYLPRSSSSRGVIGWTTFGASAAPLLLLVFGLLLAGSSQALSKAVAADPIGALTTILPTWFLVPFAVVAVLGLVGGAVLDIYSSGLALLSAGLPVPRYLAALLDGVLMIAGSVYIVFFAGDFLGQFMGFLTTLGVPIAAWCGIVLADLALRRRDYDDGDLYRPHGRYGDIAPAPLLLTLAATAVGWGLVTNTAASWLTWQGYLLGPVGLGGRAGAWAYANLGVLVSLAVAFLGHLLTGRGRVHAQEARAPSPVTDEEVLHA</sequence>
<accession>A0A542SY67</accession>
<dbReference type="RefSeq" id="WP_055705860.1">
    <property type="nucleotide sequence ID" value="NZ_JBPJFI010000001.1"/>
</dbReference>
<dbReference type="Pfam" id="PF02133">
    <property type="entry name" value="Transp_cyt_pur"/>
    <property type="match status" value="1"/>
</dbReference>
<dbReference type="GO" id="GO:0022857">
    <property type="term" value="F:transmembrane transporter activity"/>
    <property type="evidence" value="ECO:0007669"/>
    <property type="project" value="InterPro"/>
</dbReference>
<feature type="transmembrane region" description="Helical" evidence="8">
    <location>
        <begin position="255"/>
        <end position="279"/>
    </location>
</feature>
<evidence type="ECO:0000256" key="2">
    <source>
        <dbReference type="ARBA" id="ARBA00008974"/>
    </source>
</evidence>
<keyword evidence="4 8" id="KW-0812">Transmembrane</keyword>
<evidence type="ECO:0000256" key="3">
    <source>
        <dbReference type="ARBA" id="ARBA00022448"/>
    </source>
</evidence>
<feature type="transmembrane region" description="Helical" evidence="8">
    <location>
        <begin position="185"/>
        <end position="208"/>
    </location>
</feature>
<evidence type="ECO:0000256" key="1">
    <source>
        <dbReference type="ARBA" id="ARBA00004141"/>
    </source>
</evidence>
<dbReference type="OrthoDB" id="9809167at2"/>
<dbReference type="PANTHER" id="PTHR31806:SF1">
    <property type="entry name" value="PURINE-CYTOSINE PERMEASE FCY2-RELATED"/>
    <property type="match status" value="1"/>
</dbReference>